<dbReference type="SUPFAM" id="SSF54427">
    <property type="entry name" value="NTF2-like"/>
    <property type="match status" value="1"/>
</dbReference>
<proteinExistence type="predicted"/>
<sequence>MPVADRDGVVAAYRTFLQAMADGDSEALGDLLDDGFTLTHITGYAQPKSEWLSEMRDGQFVYHGIEDKGVTVEDGSAGTVRLIGRTVTDATVYGTHADWRLRLTLDYAHHSGAWTALRAVATTW</sequence>
<name>A0A1I2U681_9ACTN</name>
<dbReference type="Proteomes" id="UP000181942">
    <property type="component" value="Unassembled WGS sequence"/>
</dbReference>
<dbReference type="InterPro" id="IPR027843">
    <property type="entry name" value="DUF4440"/>
</dbReference>
<dbReference type="EMBL" id="FONR01000027">
    <property type="protein sequence ID" value="SFG72632.1"/>
    <property type="molecule type" value="Genomic_DNA"/>
</dbReference>
<evidence type="ECO:0000259" key="1">
    <source>
        <dbReference type="Pfam" id="PF14534"/>
    </source>
</evidence>
<dbReference type="InterPro" id="IPR032710">
    <property type="entry name" value="NTF2-like_dom_sf"/>
</dbReference>
<evidence type="ECO:0000313" key="3">
    <source>
        <dbReference type="Proteomes" id="UP000181942"/>
    </source>
</evidence>
<organism evidence="2 3">
    <name type="scientific">Streptomyces mirabilis</name>
    <dbReference type="NCBI Taxonomy" id="68239"/>
    <lineage>
        <taxon>Bacteria</taxon>
        <taxon>Bacillati</taxon>
        <taxon>Actinomycetota</taxon>
        <taxon>Actinomycetes</taxon>
        <taxon>Kitasatosporales</taxon>
        <taxon>Streptomycetaceae</taxon>
        <taxon>Streptomyces</taxon>
    </lineage>
</organism>
<dbReference type="Gene3D" id="3.10.450.50">
    <property type="match status" value="1"/>
</dbReference>
<feature type="domain" description="DUF4440" evidence="1">
    <location>
        <begin position="10"/>
        <end position="115"/>
    </location>
</feature>
<protein>
    <recommendedName>
        <fullName evidence="1">DUF4440 domain-containing protein</fullName>
    </recommendedName>
</protein>
<accession>A0A1I2U681</accession>
<dbReference type="OrthoDB" id="3253136at2"/>
<evidence type="ECO:0000313" key="2">
    <source>
        <dbReference type="EMBL" id="SFG72632.1"/>
    </source>
</evidence>
<dbReference type="RefSeq" id="WP_075032596.1">
    <property type="nucleotide sequence ID" value="NZ_FONR01000027.1"/>
</dbReference>
<reference evidence="2 3" key="1">
    <citation type="submission" date="2016-10" db="EMBL/GenBank/DDBJ databases">
        <authorList>
            <person name="de Groot N.N."/>
        </authorList>
    </citation>
    <scope>NUCLEOTIDE SEQUENCE [LARGE SCALE GENOMIC DNA]</scope>
    <source>
        <strain evidence="2 3">OK461</strain>
    </source>
</reference>
<dbReference type="Pfam" id="PF14534">
    <property type="entry name" value="DUF4440"/>
    <property type="match status" value="1"/>
</dbReference>
<dbReference type="AlphaFoldDB" id="A0A1I2U681"/>
<gene>
    <name evidence="2" type="ORF">SAMN02787118_1275</name>
</gene>